<evidence type="ECO:0000259" key="8">
    <source>
        <dbReference type="Pfam" id="PF04613"/>
    </source>
</evidence>
<evidence type="ECO:0000256" key="3">
    <source>
        <dbReference type="ARBA" id="ARBA00022679"/>
    </source>
</evidence>
<dbReference type="EC" id="2.3.1.191" evidence="7"/>
<evidence type="ECO:0000313" key="10">
    <source>
        <dbReference type="Proteomes" id="UP000190852"/>
    </source>
</evidence>
<protein>
    <recommendedName>
        <fullName evidence="7">UDP-3-O-acylglucosamine N-acyltransferase</fullName>
        <ecNumber evidence="7">2.3.1.191</ecNumber>
    </recommendedName>
</protein>
<comment type="pathway">
    <text evidence="7">Bacterial outer membrane biogenesis; LPS lipid A biosynthesis.</text>
</comment>
<dbReference type="NCBIfam" id="NF002060">
    <property type="entry name" value="PRK00892.1"/>
    <property type="match status" value="1"/>
</dbReference>
<comment type="subunit">
    <text evidence="7">Homotrimer.</text>
</comment>
<dbReference type="SUPFAM" id="SSF51161">
    <property type="entry name" value="Trimeric LpxA-like enzymes"/>
    <property type="match status" value="1"/>
</dbReference>
<dbReference type="GO" id="GO:0009245">
    <property type="term" value="P:lipid A biosynthetic process"/>
    <property type="evidence" value="ECO:0007669"/>
    <property type="project" value="UniProtKB-UniRule"/>
</dbReference>
<dbReference type="InterPro" id="IPR007691">
    <property type="entry name" value="LpxD"/>
</dbReference>
<comment type="catalytic activity">
    <reaction evidence="7">
        <text>a UDP-3-O-[(3R)-3-hydroxyacyl]-alpha-D-glucosamine + a (3R)-hydroxyacyl-[ACP] = a UDP-2-N,3-O-bis[(3R)-3-hydroxyacyl]-alpha-D-glucosamine + holo-[ACP] + H(+)</text>
        <dbReference type="Rhea" id="RHEA:53836"/>
        <dbReference type="Rhea" id="RHEA-COMP:9685"/>
        <dbReference type="Rhea" id="RHEA-COMP:9945"/>
        <dbReference type="ChEBI" id="CHEBI:15378"/>
        <dbReference type="ChEBI" id="CHEBI:64479"/>
        <dbReference type="ChEBI" id="CHEBI:78827"/>
        <dbReference type="ChEBI" id="CHEBI:137740"/>
        <dbReference type="ChEBI" id="CHEBI:137748"/>
        <dbReference type="EC" id="2.3.1.191"/>
    </reaction>
</comment>
<dbReference type="PANTHER" id="PTHR43378:SF2">
    <property type="entry name" value="UDP-3-O-ACYLGLUCOSAMINE N-ACYLTRANSFERASE 1, MITOCHONDRIAL-RELATED"/>
    <property type="match status" value="1"/>
</dbReference>
<dbReference type="AlphaFoldDB" id="A0A1T5CN04"/>
<keyword evidence="10" id="KW-1185">Reference proteome</keyword>
<evidence type="ECO:0000256" key="2">
    <source>
        <dbReference type="ARBA" id="ARBA00022556"/>
    </source>
</evidence>
<accession>A0A1T5CN04</accession>
<keyword evidence="2 7" id="KW-0441">Lipid A biosynthesis</keyword>
<evidence type="ECO:0000256" key="7">
    <source>
        <dbReference type="HAMAP-Rule" id="MF_00523"/>
    </source>
</evidence>
<evidence type="ECO:0000256" key="1">
    <source>
        <dbReference type="ARBA" id="ARBA00022516"/>
    </source>
</evidence>
<proteinExistence type="inferred from homology"/>
<dbReference type="Gene3D" id="2.160.10.10">
    <property type="entry name" value="Hexapeptide repeat proteins"/>
    <property type="match status" value="1"/>
</dbReference>
<feature type="domain" description="UDP-3-O-[3-hydroxymyristoyl] glucosamine N-acyltransferase non-repeat region" evidence="8">
    <location>
        <begin position="44"/>
        <end position="111"/>
    </location>
</feature>
<dbReference type="InterPro" id="IPR011004">
    <property type="entry name" value="Trimer_LpxA-like_sf"/>
</dbReference>
<keyword evidence="6 7" id="KW-0012">Acyltransferase</keyword>
<dbReference type="InterPro" id="IPR018357">
    <property type="entry name" value="Hexapep_transf_CS"/>
</dbReference>
<dbReference type="CDD" id="cd03352">
    <property type="entry name" value="LbH_LpxD"/>
    <property type="match status" value="1"/>
</dbReference>
<evidence type="ECO:0000256" key="6">
    <source>
        <dbReference type="ARBA" id="ARBA00023315"/>
    </source>
</evidence>
<keyword evidence="3 7" id="KW-0808">Transferase</keyword>
<evidence type="ECO:0000256" key="5">
    <source>
        <dbReference type="ARBA" id="ARBA00023098"/>
    </source>
</evidence>
<keyword evidence="1 7" id="KW-0444">Lipid biosynthesis</keyword>
<dbReference type="Pfam" id="PF00132">
    <property type="entry name" value="Hexapep"/>
    <property type="match status" value="3"/>
</dbReference>
<keyword evidence="4 7" id="KW-0677">Repeat</keyword>
<dbReference type="GO" id="GO:0016410">
    <property type="term" value="F:N-acyltransferase activity"/>
    <property type="evidence" value="ECO:0007669"/>
    <property type="project" value="InterPro"/>
</dbReference>
<dbReference type="HAMAP" id="MF_00523">
    <property type="entry name" value="LpxD"/>
    <property type="match status" value="1"/>
</dbReference>
<dbReference type="GO" id="GO:0016020">
    <property type="term" value="C:membrane"/>
    <property type="evidence" value="ECO:0007669"/>
    <property type="project" value="GOC"/>
</dbReference>
<dbReference type="EMBL" id="FUYQ01000013">
    <property type="protein sequence ID" value="SKB60711.1"/>
    <property type="molecule type" value="Genomic_DNA"/>
</dbReference>
<dbReference type="InterPro" id="IPR020573">
    <property type="entry name" value="UDP_GlcNAc_AcTrfase_non-rep"/>
</dbReference>
<keyword evidence="5 7" id="KW-0443">Lipid metabolism</keyword>
<dbReference type="GO" id="GO:0103118">
    <property type="term" value="F:UDP-3-O-[(3R)-3-hydroxyacyl]-glucosamine N-acyltransferase activity"/>
    <property type="evidence" value="ECO:0007669"/>
    <property type="project" value="UniProtKB-EC"/>
</dbReference>
<dbReference type="Pfam" id="PF04613">
    <property type="entry name" value="LpxD"/>
    <property type="match status" value="1"/>
</dbReference>
<dbReference type="UniPathway" id="UPA00973"/>
<comment type="function">
    <text evidence="7">Catalyzes the N-acylation of UDP-3-O-acylglucosamine using 3-hydroxyacyl-ACP as the acyl donor. Is involved in the biosynthesis of lipid A, a phosphorylated glycolipid that anchors the lipopolysaccharide to the outer membrane of the cell.</text>
</comment>
<evidence type="ECO:0000313" key="9">
    <source>
        <dbReference type="EMBL" id="SKB60711.1"/>
    </source>
</evidence>
<sequence>MSALPLETEVNLQRFKIANIYKMEFTAQQIASFLNGTVSGDPEVKVNNFSKIEAGKPGTLTFLANPKYEHHIYSTEASIVLVNNDFTPSEPVRATLIKVSNAYAALAMLLNMVEQAKPKKIGVDSSACISATATVGSDCYIGNFAYVGENVVIGNNSKIYPYAYVGDGVKIGDNTIVYPHVTIYEGCIVGSRCILHAGSVIGADGFGFAPEGEKYNKIPQLGNVILEDDVEIGANTTIDRAVMDSTIIRRGVKLDNLVQIAHNVEIGENTVMAAQVGIAGSAKVGKHCMFGGQVGIAGHISIPDKVNFGAQAGTLGTGIKEGETYLGSPAFPVKDFMRSSVIFPKLPELYRTIGQMQREIEQLKKDITNK</sequence>
<gene>
    <name evidence="7" type="primary">lpxD</name>
    <name evidence="9" type="ORF">SAMN05660349_01979</name>
</gene>
<dbReference type="PROSITE" id="PS00101">
    <property type="entry name" value="HEXAPEP_TRANSFERASES"/>
    <property type="match status" value="1"/>
</dbReference>
<dbReference type="PANTHER" id="PTHR43378">
    <property type="entry name" value="UDP-3-O-ACYLGLUCOSAMINE N-ACYLTRANSFERASE"/>
    <property type="match status" value="1"/>
</dbReference>
<comment type="similarity">
    <text evidence="7">Belongs to the transferase hexapeptide repeat family. LpxD subfamily.</text>
</comment>
<evidence type="ECO:0000256" key="4">
    <source>
        <dbReference type="ARBA" id="ARBA00022737"/>
    </source>
</evidence>
<organism evidence="9 10">
    <name type="scientific">Parabacteroides chartae</name>
    <dbReference type="NCBI Taxonomy" id="1037355"/>
    <lineage>
        <taxon>Bacteria</taxon>
        <taxon>Pseudomonadati</taxon>
        <taxon>Bacteroidota</taxon>
        <taxon>Bacteroidia</taxon>
        <taxon>Bacteroidales</taxon>
        <taxon>Tannerellaceae</taxon>
        <taxon>Parabacteroides</taxon>
    </lineage>
</organism>
<dbReference type="InterPro" id="IPR001451">
    <property type="entry name" value="Hexapep"/>
</dbReference>
<reference evidence="10" key="1">
    <citation type="submission" date="2017-02" db="EMBL/GenBank/DDBJ databases">
        <authorList>
            <person name="Varghese N."/>
            <person name="Submissions S."/>
        </authorList>
    </citation>
    <scope>NUCLEOTIDE SEQUENCE [LARGE SCALE GENOMIC DNA]</scope>
    <source>
        <strain evidence="10">DSM 24967</strain>
    </source>
</reference>
<dbReference type="Proteomes" id="UP000190852">
    <property type="component" value="Unassembled WGS sequence"/>
</dbReference>
<feature type="active site" description="Proton acceptor" evidence="7">
    <location>
        <position position="262"/>
    </location>
</feature>
<dbReference type="Gene3D" id="3.40.1390.10">
    <property type="entry name" value="MurE/MurF, N-terminal domain"/>
    <property type="match status" value="1"/>
</dbReference>
<dbReference type="NCBIfam" id="TIGR01853">
    <property type="entry name" value="lipid_A_lpxD"/>
    <property type="match status" value="1"/>
</dbReference>
<name>A0A1T5CN04_9BACT</name>